<dbReference type="PROSITE" id="PS50096">
    <property type="entry name" value="IQ"/>
    <property type="match status" value="1"/>
</dbReference>
<evidence type="ECO:0000313" key="3">
    <source>
        <dbReference type="Proteomes" id="UP000281549"/>
    </source>
</evidence>
<feature type="compositionally biased region" description="Polar residues" evidence="1">
    <location>
        <begin position="882"/>
        <end position="891"/>
    </location>
</feature>
<organism evidence="2 3">
    <name type="scientific">Rozella allomycis (strain CSF55)</name>
    <dbReference type="NCBI Taxonomy" id="988480"/>
    <lineage>
        <taxon>Eukaryota</taxon>
        <taxon>Fungi</taxon>
        <taxon>Fungi incertae sedis</taxon>
        <taxon>Cryptomycota</taxon>
        <taxon>Cryptomycota incertae sedis</taxon>
        <taxon>Rozella</taxon>
    </lineage>
</organism>
<feature type="region of interest" description="Disordered" evidence="1">
    <location>
        <begin position="681"/>
        <end position="708"/>
    </location>
</feature>
<dbReference type="PANTHER" id="PTHR14465:SF0">
    <property type="entry name" value="IQ DOMAIN-CONTAINING PROTEIN H"/>
    <property type="match status" value="1"/>
</dbReference>
<dbReference type="Proteomes" id="UP000281549">
    <property type="component" value="Unassembled WGS sequence"/>
</dbReference>
<feature type="region of interest" description="Disordered" evidence="1">
    <location>
        <begin position="855"/>
        <end position="906"/>
    </location>
</feature>
<dbReference type="AlphaFoldDB" id="A0A4P9YK08"/>
<proteinExistence type="predicted"/>
<feature type="region of interest" description="Disordered" evidence="1">
    <location>
        <begin position="83"/>
        <end position="102"/>
    </location>
</feature>
<feature type="compositionally biased region" description="Acidic residues" evidence="1">
    <location>
        <begin position="92"/>
        <end position="101"/>
    </location>
</feature>
<evidence type="ECO:0000256" key="1">
    <source>
        <dbReference type="SAM" id="MobiDB-lite"/>
    </source>
</evidence>
<reference evidence="3" key="1">
    <citation type="journal article" date="2018" name="Nat. Microbiol.">
        <title>Leveraging single-cell genomics to expand the fungal tree of life.</title>
        <authorList>
            <person name="Ahrendt S.R."/>
            <person name="Quandt C.A."/>
            <person name="Ciobanu D."/>
            <person name="Clum A."/>
            <person name="Salamov A."/>
            <person name="Andreopoulos B."/>
            <person name="Cheng J.F."/>
            <person name="Woyke T."/>
            <person name="Pelin A."/>
            <person name="Henrissat B."/>
            <person name="Reynolds N.K."/>
            <person name="Benny G.L."/>
            <person name="Smith M.E."/>
            <person name="James T.Y."/>
            <person name="Grigoriev I.V."/>
        </authorList>
    </citation>
    <scope>NUCLEOTIDE SEQUENCE [LARGE SCALE GENOMIC DNA]</scope>
    <source>
        <strain evidence="3">CSF55</strain>
    </source>
</reference>
<dbReference type="EMBL" id="ML005161">
    <property type="protein sequence ID" value="RKP19784.1"/>
    <property type="molecule type" value="Genomic_DNA"/>
</dbReference>
<dbReference type="InterPro" id="IPR038752">
    <property type="entry name" value="IQCH"/>
</dbReference>
<feature type="compositionally biased region" description="Basic and acidic residues" evidence="1">
    <location>
        <begin position="856"/>
        <end position="875"/>
    </location>
</feature>
<gene>
    <name evidence="2" type="ORF">ROZALSC1DRAFT_21986</name>
</gene>
<dbReference type="PANTHER" id="PTHR14465">
    <property type="entry name" value="IQ DOMAIN-CONTAINING PROTEIN H"/>
    <property type="match status" value="1"/>
</dbReference>
<accession>A0A4P9YK08</accession>
<protein>
    <submittedName>
        <fullName evidence="2">Uncharacterized protein</fullName>
    </submittedName>
</protein>
<name>A0A4P9YK08_ROZAC</name>
<feature type="compositionally biased region" description="Polar residues" evidence="1">
    <location>
        <begin position="692"/>
        <end position="708"/>
    </location>
</feature>
<sequence length="920" mass="105518">MNVSYVPKRSKILEVMHGHYEERQDKKKRIFMEKLSEYEKIKTSMPMLKLDDKTIKEIQNYLKPNTDEIIETSKIDYENYDVPGTPPSSPVVDEETLDDNDASTVSDKKITKNNTHIEMTKTMTPTGRISQFLIANGKVIESLPPFIAFKQKNIQKWGPLLSIIQDMEKLLTKYSVPLCQVDCKKLEMLAARFWMEKPTDKHLISTFVNANQVEKIIRTPGNLYKSNDRDNNALLKIQATWRMYKCRQWYLDQLNRKSAAAIFLRYFNAIKNKRYSRERLEAKKLVIICSFEIPESILSIYRNILQYHGIKMDENVIWIMPETLMYYPKYSSVIAAMETSDRTVKKICELANSVSNKLALTGKLSRKEANLVNSIDVPFFAPDVYLNPLSNRVQVMEFLQKHGLPTLPYQICTPKTEEEIFECLNEIREKHPNYPSGKDPLIIQASPHLFGGLACALFLVIYPDKNFKIEGMVDLIFKEPFDAIGFRAPSSATIPLEFIEKLCLYLYEEGIIGSVTVEFVLKETSSDPFDTEFVIVDIKPYLTMNHADFNFCLSILFAKFYDNKIESYYDPNKKKSTVYLNRVNKLDKLTNSSVNHSIMSANGLSMEQNSRHGVFLRPTNDPKKYDLLCSTGGMLDCYTKTVLALKTLHYIYSSELHPGESNLMDLYVALQFSYQIKSFTNSPPNELERSKSSATSTPKVTLSRKSSAIGESSLKRSGIGSSLKKVQLMNNYFHDIAEILFAIDKNEDSSQIMKNETQYQKVAEFWKSVNVLKSKVKELKKEKKSDKKMSLEVEEISIAPRLSVSMARRRTSMNPESEKLHGSIVKWLVEEDQNDIYDRLPKINKNTSIVASVIPETHDDSAESEKPLSFREIPQRRGSIIDESQLTSRRTSSIRDGANEFTKTTAVRRKSLSSVSSLKE</sequence>
<evidence type="ECO:0000313" key="2">
    <source>
        <dbReference type="EMBL" id="RKP19784.1"/>
    </source>
</evidence>